<dbReference type="Gene3D" id="1.10.8.610">
    <property type="entry name" value="SirC, precorrin-2 dehydrogenase, C-terminal helical domain-like"/>
    <property type="match status" value="1"/>
</dbReference>
<dbReference type="SUPFAM" id="SSF75615">
    <property type="entry name" value="Siroheme synthase middle domains-like"/>
    <property type="match status" value="1"/>
</dbReference>
<dbReference type="InterPro" id="IPR006367">
    <property type="entry name" value="Sirohaem_synthase_N"/>
</dbReference>
<dbReference type="STRING" id="1592317.DPF_1698"/>
<dbReference type="EC" id="1.3.1.76" evidence="2"/>
<sequence length="229" mass="25439">MRYYPLLLDLHHKNCLVVGAGTVGTRKIRTLLKASPKHLLVLDTAPFSTKLTRLAARHPELVLENRTFSANDLDQKHLVFACTSNRTLNAAIARGCQQRNILCNIIDDPQAGDVVLPSIIQRGDLLVTVSTSGKSPALCRTLRQELDCRFGEEYEILLDLLGRIRQAMLPLGQDSDDNAECFRSLVNSSLLAAIREKDTDEIRTILARLLPKELHPSIGALTHDLFPSL</sequence>
<evidence type="ECO:0000256" key="1">
    <source>
        <dbReference type="ARBA" id="ARBA00005010"/>
    </source>
</evidence>
<dbReference type="GO" id="GO:0019354">
    <property type="term" value="P:siroheme biosynthetic process"/>
    <property type="evidence" value="ECO:0007669"/>
    <property type="project" value="UniProtKB-UniPathway"/>
</dbReference>
<gene>
    <name evidence="7" type="ORF">DPF_1698</name>
</gene>
<dbReference type="NCBIfam" id="TIGR01470">
    <property type="entry name" value="cysG_Nterm"/>
    <property type="match status" value="1"/>
</dbReference>
<dbReference type="InterPro" id="IPR042518">
    <property type="entry name" value="SirC_C"/>
</dbReference>
<evidence type="ECO:0000256" key="2">
    <source>
        <dbReference type="ARBA" id="ARBA00012400"/>
    </source>
</evidence>
<comment type="pathway">
    <text evidence="1">Porphyrin-containing compound metabolism; siroheme biosynthesis; sirohydrochlorin from precorrin-2: step 1/1.</text>
</comment>
<dbReference type="OrthoDB" id="9815856at2"/>
<dbReference type="PANTHER" id="PTHR35330:SF1">
    <property type="entry name" value="SIROHEME BIOSYNTHESIS PROTEIN MET8"/>
    <property type="match status" value="1"/>
</dbReference>
<evidence type="ECO:0000256" key="5">
    <source>
        <dbReference type="ARBA" id="ARBA00023244"/>
    </source>
</evidence>
<dbReference type="GO" id="GO:0043115">
    <property type="term" value="F:precorrin-2 dehydrogenase activity"/>
    <property type="evidence" value="ECO:0007669"/>
    <property type="project" value="UniProtKB-EC"/>
</dbReference>
<evidence type="ECO:0000256" key="6">
    <source>
        <dbReference type="ARBA" id="ARBA00047561"/>
    </source>
</evidence>
<dbReference type="PANTHER" id="PTHR35330">
    <property type="entry name" value="SIROHEME BIOSYNTHESIS PROTEIN MET8"/>
    <property type="match status" value="1"/>
</dbReference>
<comment type="caution">
    <text evidence="7">The sequence shown here is derived from an EMBL/GenBank/DDBJ whole genome shotgun (WGS) entry which is preliminary data.</text>
</comment>
<dbReference type="RefSeq" id="WP_069859060.1">
    <property type="nucleotide sequence ID" value="NZ_BDFE01000016.1"/>
</dbReference>
<organism evidence="7 8">
    <name type="scientific">Desulfoplanes formicivorans</name>
    <dbReference type="NCBI Taxonomy" id="1592317"/>
    <lineage>
        <taxon>Bacteria</taxon>
        <taxon>Pseudomonadati</taxon>
        <taxon>Thermodesulfobacteriota</taxon>
        <taxon>Desulfovibrionia</taxon>
        <taxon>Desulfovibrionales</taxon>
        <taxon>Desulfoplanaceae</taxon>
        <taxon>Desulfoplanes</taxon>
    </lineage>
</organism>
<keyword evidence="5" id="KW-0627">Porphyrin biosynthesis</keyword>
<name>A0A194AJS3_9BACT</name>
<accession>A0A194AJS3</accession>
<dbReference type="Gene3D" id="3.40.50.720">
    <property type="entry name" value="NAD(P)-binding Rossmann-like Domain"/>
    <property type="match status" value="1"/>
</dbReference>
<keyword evidence="4" id="KW-0520">NAD</keyword>
<dbReference type="EMBL" id="BDFE01000016">
    <property type="protein sequence ID" value="GAU08979.1"/>
    <property type="molecule type" value="Genomic_DNA"/>
</dbReference>
<evidence type="ECO:0000313" key="8">
    <source>
        <dbReference type="Proteomes" id="UP000095200"/>
    </source>
</evidence>
<dbReference type="AlphaFoldDB" id="A0A194AJS3"/>
<evidence type="ECO:0000256" key="3">
    <source>
        <dbReference type="ARBA" id="ARBA00023002"/>
    </source>
</evidence>
<dbReference type="SUPFAM" id="SSF51735">
    <property type="entry name" value="NAD(P)-binding Rossmann-fold domains"/>
    <property type="match status" value="1"/>
</dbReference>
<reference evidence="8" key="1">
    <citation type="submission" date="2016-06" db="EMBL/GenBank/DDBJ databases">
        <title>Draft genome sequence of Desulfoplanes formicivorans strain Pf12B.</title>
        <authorList>
            <person name="Watanabe M."/>
            <person name="Kojima H."/>
            <person name="Fukui M."/>
        </authorList>
    </citation>
    <scope>NUCLEOTIDE SEQUENCE [LARGE SCALE GENOMIC DNA]</scope>
    <source>
        <strain evidence="8">Pf12B</strain>
    </source>
</reference>
<keyword evidence="3" id="KW-0560">Oxidoreductase</keyword>
<proteinExistence type="predicted"/>
<dbReference type="UniPathway" id="UPA00262">
    <property type="reaction ID" value="UER00222"/>
</dbReference>
<evidence type="ECO:0000313" key="7">
    <source>
        <dbReference type="EMBL" id="GAU08979.1"/>
    </source>
</evidence>
<dbReference type="InterPro" id="IPR036291">
    <property type="entry name" value="NAD(P)-bd_dom_sf"/>
</dbReference>
<evidence type="ECO:0000256" key="4">
    <source>
        <dbReference type="ARBA" id="ARBA00023027"/>
    </source>
</evidence>
<dbReference type="Pfam" id="PF13241">
    <property type="entry name" value="NAD_binding_7"/>
    <property type="match status" value="1"/>
</dbReference>
<comment type="catalytic activity">
    <reaction evidence="6">
        <text>precorrin-2 + NAD(+) = sirohydrochlorin + NADH + 2 H(+)</text>
        <dbReference type="Rhea" id="RHEA:15613"/>
        <dbReference type="ChEBI" id="CHEBI:15378"/>
        <dbReference type="ChEBI" id="CHEBI:57540"/>
        <dbReference type="ChEBI" id="CHEBI:57945"/>
        <dbReference type="ChEBI" id="CHEBI:58351"/>
        <dbReference type="ChEBI" id="CHEBI:58827"/>
        <dbReference type="EC" id="1.3.1.76"/>
    </reaction>
</comment>
<dbReference type="GO" id="GO:0004325">
    <property type="term" value="F:ferrochelatase activity"/>
    <property type="evidence" value="ECO:0007669"/>
    <property type="project" value="InterPro"/>
</dbReference>
<protein>
    <recommendedName>
        <fullName evidence="2">precorrin-2 dehydrogenase</fullName>
        <ecNumber evidence="2">1.3.1.76</ecNumber>
    </recommendedName>
</protein>
<dbReference type="Proteomes" id="UP000095200">
    <property type="component" value="Unassembled WGS sequence"/>
</dbReference>
<keyword evidence="8" id="KW-1185">Reference proteome</keyword>
<dbReference type="InterPro" id="IPR028161">
    <property type="entry name" value="Met8-like"/>
</dbReference>